<dbReference type="CDD" id="cd08946">
    <property type="entry name" value="SDR_e"/>
    <property type="match status" value="1"/>
</dbReference>
<dbReference type="InterPro" id="IPR020904">
    <property type="entry name" value="Sc_DH/Rdtase_CS"/>
</dbReference>
<dbReference type="PROSITE" id="PS00061">
    <property type="entry name" value="ADH_SHORT"/>
    <property type="match status" value="1"/>
</dbReference>
<keyword evidence="4" id="KW-1185">Reference proteome</keyword>
<protein>
    <submittedName>
        <fullName evidence="3">Nucleoside-diphosphate-sugar epimerase</fullName>
    </submittedName>
</protein>
<dbReference type="AlphaFoldDB" id="A0A7W5E011"/>
<dbReference type="PANTHER" id="PTHR43000">
    <property type="entry name" value="DTDP-D-GLUCOSE 4,6-DEHYDRATASE-RELATED"/>
    <property type="match status" value="1"/>
</dbReference>
<feature type="domain" description="NAD-dependent epimerase/dehydratase" evidence="2">
    <location>
        <begin position="3"/>
        <end position="230"/>
    </location>
</feature>
<name>A0A7W5E011_9BACT</name>
<dbReference type="InterPro" id="IPR036291">
    <property type="entry name" value="NAD(P)-bd_dom_sf"/>
</dbReference>
<gene>
    <name evidence="3" type="ORF">FHS27_003511</name>
</gene>
<evidence type="ECO:0000313" key="4">
    <source>
        <dbReference type="Proteomes" id="UP000536179"/>
    </source>
</evidence>
<dbReference type="Proteomes" id="UP000536179">
    <property type="component" value="Unassembled WGS sequence"/>
</dbReference>
<dbReference type="RefSeq" id="WP_184305979.1">
    <property type="nucleotide sequence ID" value="NZ_JACHXU010000011.1"/>
</dbReference>
<comment type="caution">
    <text evidence="3">The sequence shown here is derived from an EMBL/GenBank/DDBJ whole genome shotgun (WGS) entry which is preliminary data.</text>
</comment>
<organism evidence="3 4">
    <name type="scientific">Aporhodopirellula rubra</name>
    <dbReference type="NCBI Taxonomy" id="980271"/>
    <lineage>
        <taxon>Bacteria</taxon>
        <taxon>Pseudomonadati</taxon>
        <taxon>Planctomycetota</taxon>
        <taxon>Planctomycetia</taxon>
        <taxon>Pirellulales</taxon>
        <taxon>Pirellulaceae</taxon>
        <taxon>Aporhodopirellula</taxon>
    </lineage>
</organism>
<evidence type="ECO:0000313" key="3">
    <source>
        <dbReference type="EMBL" id="MBB3207686.1"/>
    </source>
</evidence>
<dbReference type="Gene3D" id="3.40.50.720">
    <property type="entry name" value="NAD(P)-binding Rossmann-like Domain"/>
    <property type="match status" value="1"/>
</dbReference>
<dbReference type="InterPro" id="IPR001509">
    <property type="entry name" value="Epimerase_deHydtase"/>
</dbReference>
<sequence>MLVAITGGTGFVGRHVISHLTDAGHTVRAWYRSHAPKPKSRVEWIRGSLNDSAATRSLVEGCDAVVHSAVARQGQSFMTEPDDPIAYFETNVVSSLRLITEAETAGVQRFVSISSGTVHQKVADDLPLDERHPLWPTTMYGASKASVETLVHAYGLSDRLNIATLRPVSIVGVDDPIENSKWYELVRAIKSGESVDISGGGKVVPVNDLARAVLCLLNTDQPIAGQTYNCSAGFYSHHRIATMVRELTGSDSKWIGDEKTSARELHTDKIEELGMRFSDESEIRRIIETLVRVTGHKLEARS</sequence>
<reference evidence="3 4" key="1">
    <citation type="submission" date="2020-08" db="EMBL/GenBank/DDBJ databases">
        <title>Genomic Encyclopedia of Type Strains, Phase III (KMG-III): the genomes of soil and plant-associated and newly described type strains.</title>
        <authorList>
            <person name="Whitman W."/>
        </authorList>
    </citation>
    <scope>NUCLEOTIDE SEQUENCE [LARGE SCALE GENOMIC DNA]</scope>
    <source>
        <strain evidence="3 4">CECT 8075</strain>
    </source>
</reference>
<dbReference type="SUPFAM" id="SSF51735">
    <property type="entry name" value="NAD(P)-binding Rossmann-fold domains"/>
    <property type="match status" value="1"/>
</dbReference>
<evidence type="ECO:0000259" key="2">
    <source>
        <dbReference type="Pfam" id="PF01370"/>
    </source>
</evidence>
<proteinExistence type="inferred from homology"/>
<evidence type="ECO:0000256" key="1">
    <source>
        <dbReference type="ARBA" id="ARBA00007637"/>
    </source>
</evidence>
<dbReference type="EMBL" id="JACHXU010000011">
    <property type="protein sequence ID" value="MBB3207686.1"/>
    <property type="molecule type" value="Genomic_DNA"/>
</dbReference>
<comment type="similarity">
    <text evidence="1">Belongs to the NAD(P)-dependent epimerase/dehydratase family.</text>
</comment>
<dbReference type="Pfam" id="PF01370">
    <property type="entry name" value="Epimerase"/>
    <property type="match status" value="1"/>
</dbReference>
<accession>A0A7W5E011</accession>